<organism evidence="1 2">
    <name type="scientific">Pseudoneobacillus rhizosphaerae</name>
    <dbReference type="NCBI Taxonomy" id="2880968"/>
    <lineage>
        <taxon>Bacteria</taxon>
        <taxon>Bacillati</taxon>
        <taxon>Bacillota</taxon>
        <taxon>Bacilli</taxon>
        <taxon>Bacillales</taxon>
        <taxon>Bacillaceae</taxon>
        <taxon>Pseudoneobacillus</taxon>
    </lineage>
</organism>
<protein>
    <submittedName>
        <fullName evidence="1">Uncharacterized protein</fullName>
    </submittedName>
</protein>
<accession>A0A9C7G5Z8</accession>
<comment type="caution">
    <text evidence="1">The sequence shown here is derived from an EMBL/GenBank/DDBJ whole genome shotgun (WGS) entry which is preliminary data.</text>
</comment>
<evidence type="ECO:0000313" key="2">
    <source>
        <dbReference type="Proteomes" id="UP000789845"/>
    </source>
</evidence>
<keyword evidence="2" id="KW-1185">Reference proteome</keyword>
<proteinExistence type="predicted"/>
<reference evidence="1" key="1">
    <citation type="submission" date="2021-10" db="EMBL/GenBank/DDBJ databases">
        <authorList>
            <person name="Criscuolo A."/>
        </authorList>
    </citation>
    <scope>NUCLEOTIDE SEQUENCE</scope>
    <source>
        <strain evidence="1">CIP111885</strain>
    </source>
</reference>
<evidence type="ECO:0000313" key="1">
    <source>
        <dbReference type="EMBL" id="CAG9606499.1"/>
    </source>
</evidence>
<gene>
    <name evidence="1" type="ORF">NEOCIP111885_00187</name>
</gene>
<dbReference type="AlphaFoldDB" id="A0A9C7G5Z8"/>
<dbReference type="EMBL" id="CAKJTG010000001">
    <property type="protein sequence ID" value="CAG9606499.1"/>
    <property type="molecule type" value="Genomic_DNA"/>
</dbReference>
<sequence length="127" mass="14687">MRNEITKEMLCEFEDLNELKKDVEKRLDALKKTFHLYFDENVGVNEKGELTIDGYKLQRAIRKVEKFDIDKTVDRLESLNMVDLIQVIKKPDEEKVKAALNLGFLKDEDLEGCIAVHSSGAIYVKPQ</sequence>
<dbReference type="RefSeq" id="WP_230494782.1">
    <property type="nucleotide sequence ID" value="NZ_CAKJTG010000001.1"/>
</dbReference>
<name>A0A9C7G5Z8_9BACI</name>
<dbReference type="Proteomes" id="UP000789845">
    <property type="component" value="Unassembled WGS sequence"/>
</dbReference>